<dbReference type="Proteomes" id="UP000800038">
    <property type="component" value="Unassembled WGS sequence"/>
</dbReference>
<keyword evidence="2" id="KW-1185">Reference proteome</keyword>
<dbReference type="EMBL" id="ML976011">
    <property type="protein sequence ID" value="KAF1945137.1"/>
    <property type="molecule type" value="Genomic_DNA"/>
</dbReference>
<proteinExistence type="predicted"/>
<sequence>MNSASNLRRLSSSPACSSTAHMAGTFGPFLICSSMWCRGTAASRPYDPVPNFQHACMYDRHSTGKTSIEWQG</sequence>
<dbReference type="AlphaFoldDB" id="A0A6A5T826"/>
<reference evidence="1" key="1">
    <citation type="journal article" date="2020" name="Stud. Mycol.">
        <title>101 Dothideomycetes genomes: a test case for predicting lifestyles and emergence of pathogens.</title>
        <authorList>
            <person name="Haridas S."/>
            <person name="Albert R."/>
            <person name="Binder M."/>
            <person name="Bloem J."/>
            <person name="Labutti K."/>
            <person name="Salamov A."/>
            <person name="Andreopoulos B."/>
            <person name="Baker S."/>
            <person name="Barry K."/>
            <person name="Bills G."/>
            <person name="Bluhm B."/>
            <person name="Cannon C."/>
            <person name="Castanera R."/>
            <person name="Culley D."/>
            <person name="Daum C."/>
            <person name="Ezra D."/>
            <person name="Gonzalez J."/>
            <person name="Henrissat B."/>
            <person name="Kuo A."/>
            <person name="Liang C."/>
            <person name="Lipzen A."/>
            <person name="Lutzoni F."/>
            <person name="Magnuson J."/>
            <person name="Mondo S."/>
            <person name="Nolan M."/>
            <person name="Ohm R."/>
            <person name="Pangilinan J."/>
            <person name="Park H.-J."/>
            <person name="Ramirez L."/>
            <person name="Alfaro M."/>
            <person name="Sun H."/>
            <person name="Tritt A."/>
            <person name="Yoshinaga Y."/>
            <person name="Zwiers L.-H."/>
            <person name="Turgeon B."/>
            <person name="Goodwin S."/>
            <person name="Spatafora J."/>
            <person name="Crous P."/>
            <person name="Grigoriev I."/>
        </authorList>
    </citation>
    <scope>NUCLEOTIDE SEQUENCE</scope>
    <source>
        <strain evidence="1">CBS 161.51</strain>
    </source>
</reference>
<accession>A0A6A5T826</accession>
<gene>
    <name evidence="1" type="ORF">EJ02DRAFT_451698</name>
</gene>
<organism evidence="1 2">
    <name type="scientific">Clathrospora elynae</name>
    <dbReference type="NCBI Taxonomy" id="706981"/>
    <lineage>
        <taxon>Eukaryota</taxon>
        <taxon>Fungi</taxon>
        <taxon>Dikarya</taxon>
        <taxon>Ascomycota</taxon>
        <taxon>Pezizomycotina</taxon>
        <taxon>Dothideomycetes</taxon>
        <taxon>Pleosporomycetidae</taxon>
        <taxon>Pleosporales</taxon>
        <taxon>Diademaceae</taxon>
        <taxon>Clathrospora</taxon>
    </lineage>
</organism>
<evidence type="ECO:0000313" key="2">
    <source>
        <dbReference type="Proteomes" id="UP000800038"/>
    </source>
</evidence>
<evidence type="ECO:0000313" key="1">
    <source>
        <dbReference type="EMBL" id="KAF1945137.1"/>
    </source>
</evidence>
<protein>
    <submittedName>
        <fullName evidence="1">Uncharacterized protein</fullName>
    </submittedName>
</protein>
<name>A0A6A5T826_9PLEO</name>